<evidence type="ECO:0000313" key="1">
    <source>
        <dbReference type="EMBL" id="RTR29045.1"/>
    </source>
</evidence>
<dbReference type="Proteomes" id="UP000277766">
    <property type="component" value="Unassembled WGS sequence"/>
</dbReference>
<proteinExistence type="predicted"/>
<organism evidence="1 2">
    <name type="scientific">Deinococcus radiophilus</name>
    <dbReference type="NCBI Taxonomy" id="32062"/>
    <lineage>
        <taxon>Bacteria</taxon>
        <taxon>Thermotogati</taxon>
        <taxon>Deinococcota</taxon>
        <taxon>Deinococci</taxon>
        <taxon>Deinococcales</taxon>
        <taxon>Deinococcaceae</taxon>
        <taxon>Deinococcus</taxon>
    </lineage>
</organism>
<reference evidence="1 2" key="1">
    <citation type="submission" date="2018-12" db="EMBL/GenBank/DDBJ databases">
        <title>Deinococcus radiophilus ATCC 27603 genome sequencing and assembly.</title>
        <authorList>
            <person name="Maclea K.S."/>
            <person name="Maynard C.R."/>
        </authorList>
    </citation>
    <scope>NUCLEOTIDE SEQUENCE [LARGE SCALE GENOMIC DNA]</scope>
    <source>
        <strain evidence="1 2">ATCC 27603</strain>
    </source>
</reference>
<keyword evidence="2" id="KW-1185">Reference proteome</keyword>
<dbReference type="EMBL" id="RXPE01000005">
    <property type="protein sequence ID" value="RTR29045.1"/>
    <property type="molecule type" value="Genomic_DNA"/>
</dbReference>
<sequence length="114" mass="12581">MKLTKGELAAAVAALHTSLRLFPHDALRPERERLAEWLGAQAHTWRLSFTQEGLADLCDCLGYYAASHPPGSNEQIDAAYAMVKLVQAADPRLRVARAVAVADKLLTERWRGKS</sequence>
<gene>
    <name evidence="1" type="ORF">EJ104_04160</name>
</gene>
<comment type="caution">
    <text evidence="1">The sequence shown here is derived from an EMBL/GenBank/DDBJ whole genome shotgun (WGS) entry which is preliminary data.</text>
</comment>
<protein>
    <submittedName>
        <fullName evidence="1">Uncharacterized protein</fullName>
    </submittedName>
</protein>
<name>A0A431W0X0_9DEIO</name>
<evidence type="ECO:0000313" key="2">
    <source>
        <dbReference type="Proteomes" id="UP000277766"/>
    </source>
</evidence>
<dbReference type="AlphaFoldDB" id="A0A431W0X0"/>
<accession>A0A431W0X0</accession>